<evidence type="ECO:0000256" key="1">
    <source>
        <dbReference type="SAM" id="SignalP"/>
    </source>
</evidence>
<reference evidence="2 3" key="1">
    <citation type="journal article" date="2018" name="Nat. Ecol. Evol.">
        <title>Shark genomes provide insights into elasmobranch evolution and the origin of vertebrates.</title>
        <authorList>
            <person name="Hara Y"/>
            <person name="Yamaguchi K"/>
            <person name="Onimaru K"/>
            <person name="Kadota M"/>
            <person name="Koyanagi M"/>
            <person name="Keeley SD"/>
            <person name="Tatsumi K"/>
            <person name="Tanaka K"/>
            <person name="Motone F"/>
            <person name="Kageyama Y"/>
            <person name="Nozu R"/>
            <person name="Adachi N"/>
            <person name="Nishimura O"/>
            <person name="Nakagawa R"/>
            <person name="Tanegashima C"/>
            <person name="Kiyatake I"/>
            <person name="Matsumoto R"/>
            <person name="Murakumo K"/>
            <person name="Nishida K"/>
            <person name="Terakita A"/>
            <person name="Kuratani S"/>
            <person name="Sato K"/>
            <person name="Hyodo S Kuraku.S."/>
        </authorList>
    </citation>
    <scope>NUCLEOTIDE SEQUENCE [LARGE SCALE GENOMIC DNA]</scope>
</reference>
<organism evidence="2 3">
    <name type="scientific">Chiloscyllium punctatum</name>
    <name type="common">Brownbanded bambooshark</name>
    <name type="synonym">Hemiscyllium punctatum</name>
    <dbReference type="NCBI Taxonomy" id="137246"/>
    <lineage>
        <taxon>Eukaryota</taxon>
        <taxon>Metazoa</taxon>
        <taxon>Chordata</taxon>
        <taxon>Craniata</taxon>
        <taxon>Vertebrata</taxon>
        <taxon>Chondrichthyes</taxon>
        <taxon>Elasmobranchii</taxon>
        <taxon>Galeomorphii</taxon>
        <taxon>Galeoidea</taxon>
        <taxon>Orectolobiformes</taxon>
        <taxon>Hemiscylliidae</taxon>
        <taxon>Chiloscyllium</taxon>
    </lineage>
</organism>
<dbReference type="OrthoDB" id="10468733at2759"/>
<evidence type="ECO:0000313" key="2">
    <source>
        <dbReference type="EMBL" id="GCC45196.1"/>
    </source>
</evidence>
<protein>
    <submittedName>
        <fullName evidence="2">Uncharacterized protein</fullName>
    </submittedName>
</protein>
<proteinExistence type="predicted"/>
<sequence length="88" mass="9794">MCFALELFSLLLMMVSFYEQAPVPLGGGDSRSSVRFADDDDYLDTAGFAEEVGEQRGARASLLPNFGRPLDRIFSEKRLIHGDRPAPR</sequence>
<feature type="chain" id="PRO_5019373976" evidence="1">
    <location>
        <begin position="21"/>
        <end position="88"/>
    </location>
</feature>
<name>A0A401TRE2_CHIPU</name>
<keyword evidence="1" id="KW-0732">Signal</keyword>
<gene>
    <name evidence="2" type="ORF">chiPu_0029489</name>
</gene>
<comment type="caution">
    <text evidence="2">The sequence shown here is derived from an EMBL/GenBank/DDBJ whole genome shotgun (WGS) entry which is preliminary data.</text>
</comment>
<dbReference type="Proteomes" id="UP000287033">
    <property type="component" value="Unassembled WGS sequence"/>
</dbReference>
<dbReference type="EMBL" id="BEZZ01158033">
    <property type="protein sequence ID" value="GCC45196.1"/>
    <property type="molecule type" value="Genomic_DNA"/>
</dbReference>
<dbReference type="AlphaFoldDB" id="A0A401TRE2"/>
<feature type="signal peptide" evidence="1">
    <location>
        <begin position="1"/>
        <end position="20"/>
    </location>
</feature>
<evidence type="ECO:0000313" key="3">
    <source>
        <dbReference type="Proteomes" id="UP000287033"/>
    </source>
</evidence>
<accession>A0A401TRE2</accession>
<keyword evidence="3" id="KW-1185">Reference proteome</keyword>